<feature type="transmembrane region" description="Helical" evidence="7">
    <location>
        <begin position="133"/>
        <end position="152"/>
    </location>
</feature>
<keyword evidence="10" id="KW-1185">Reference proteome</keyword>
<dbReference type="Pfam" id="PF02397">
    <property type="entry name" value="Bac_transf"/>
    <property type="match status" value="1"/>
</dbReference>
<feature type="transmembrane region" description="Helical" evidence="7">
    <location>
        <begin position="107"/>
        <end position="127"/>
    </location>
</feature>
<dbReference type="AlphaFoldDB" id="A0A5B1LL40"/>
<dbReference type="PANTHER" id="PTHR30576">
    <property type="entry name" value="COLANIC BIOSYNTHESIS UDP-GLUCOSE LIPID CARRIER TRANSFERASE"/>
    <property type="match status" value="1"/>
</dbReference>
<evidence type="ECO:0000256" key="4">
    <source>
        <dbReference type="ARBA" id="ARBA00022692"/>
    </source>
</evidence>
<dbReference type="GO" id="GO:0016020">
    <property type="term" value="C:membrane"/>
    <property type="evidence" value="ECO:0007669"/>
    <property type="project" value="UniProtKB-SubCell"/>
</dbReference>
<feature type="transmembrane region" description="Helical" evidence="7">
    <location>
        <begin position="73"/>
        <end position="92"/>
    </location>
</feature>
<dbReference type="PANTHER" id="PTHR30576:SF10">
    <property type="entry name" value="SLL5057 PROTEIN"/>
    <property type="match status" value="1"/>
</dbReference>
<accession>A0A5B1LL40</accession>
<organism evidence="9 10">
    <name type="scientific">Nocardioides humilatus</name>
    <dbReference type="NCBI Taxonomy" id="2607660"/>
    <lineage>
        <taxon>Bacteria</taxon>
        <taxon>Bacillati</taxon>
        <taxon>Actinomycetota</taxon>
        <taxon>Actinomycetes</taxon>
        <taxon>Propionibacteriales</taxon>
        <taxon>Nocardioidaceae</taxon>
        <taxon>Nocardioides</taxon>
    </lineage>
</organism>
<evidence type="ECO:0000259" key="8">
    <source>
        <dbReference type="Pfam" id="PF02397"/>
    </source>
</evidence>
<protein>
    <submittedName>
        <fullName evidence="9">Sugar transferase</fullName>
    </submittedName>
</protein>
<name>A0A5B1LL40_9ACTN</name>
<proteinExistence type="inferred from homology"/>
<evidence type="ECO:0000256" key="5">
    <source>
        <dbReference type="ARBA" id="ARBA00022989"/>
    </source>
</evidence>
<dbReference type="InterPro" id="IPR003362">
    <property type="entry name" value="Bact_transf"/>
</dbReference>
<comment type="subcellular location">
    <subcellularLocation>
        <location evidence="1">Membrane</location>
        <topology evidence="1">Multi-pass membrane protein</topology>
    </subcellularLocation>
</comment>
<evidence type="ECO:0000256" key="1">
    <source>
        <dbReference type="ARBA" id="ARBA00004141"/>
    </source>
</evidence>
<reference evidence="9 10" key="1">
    <citation type="submission" date="2019-09" db="EMBL/GenBank/DDBJ databases">
        <title>Nocardioides panacisoli sp. nov., isolated from the soil of a ginseng field.</title>
        <authorList>
            <person name="Cho C."/>
        </authorList>
    </citation>
    <scope>NUCLEOTIDE SEQUENCE [LARGE SCALE GENOMIC DNA]</scope>
    <source>
        <strain evidence="9 10">BN130099</strain>
    </source>
</reference>
<reference evidence="9 10" key="2">
    <citation type="submission" date="2019-09" db="EMBL/GenBank/DDBJ databases">
        <authorList>
            <person name="Jin C."/>
        </authorList>
    </citation>
    <scope>NUCLEOTIDE SEQUENCE [LARGE SCALE GENOMIC DNA]</scope>
    <source>
        <strain evidence="9 10">BN130099</strain>
    </source>
</reference>
<dbReference type="Proteomes" id="UP000325003">
    <property type="component" value="Unassembled WGS sequence"/>
</dbReference>
<evidence type="ECO:0000256" key="6">
    <source>
        <dbReference type="ARBA" id="ARBA00023136"/>
    </source>
</evidence>
<dbReference type="Gene3D" id="3.40.50.720">
    <property type="entry name" value="NAD(P)-binding Rossmann-like Domain"/>
    <property type="match status" value="1"/>
</dbReference>
<comment type="caution">
    <text evidence="9">The sequence shown here is derived from an EMBL/GenBank/DDBJ whole genome shotgun (WGS) entry which is preliminary data.</text>
</comment>
<evidence type="ECO:0000313" key="10">
    <source>
        <dbReference type="Proteomes" id="UP000325003"/>
    </source>
</evidence>
<dbReference type="InterPro" id="IPR017475">
    <property type="entry name" value="EPS_sugar_tfrase"/>
</dbReference>
<evidence type="ECO:0000256" key="7">
    <source>
        <dbReference type="SAM" id="Phobius"/>
    </source>
</evidence>
<keyword evidence="6 7" id="KW-0472">Membrane</keyword>
<dbReference type="EMBL" id="VUJV01000001">
    <property type="protein sequence ID" value="KAA1421432.1"/>
    <property type="molecule type" value="Genomic_DNA"/>
</dbReference>
<keyword evidence="4 7" id="KW-0812">Transmembrane</keyword>
<evidence type="ECO:0000256" key="3">
    <source>
        <dbReference type="ARBA" id="ARBA00022679"/>
    </source>
</evidence>
<dbReference type="NCBIfam" id="TIGR03025">
    <property type="entry name" value="EPS_sugtrans"/>
    <property type="match status" value="1"/>
</dbReference>
<keyword evidence="3 9" id="KW-0808">Transferase</keyword>
<evidence type="ECO:0000313" key="9">
    <source>
        <dbReference type="EMBL" id="KAA1421432.1"/>
    </source>
</evidence>
<comment type="similarity">
    <text evidence="2">Belongs to the bacterial sugar transferase family.</text>
</comment>
<dbReference type="Pfam" id="PF13727">
    <property type="entry name" value="CoA_binding_3"/>
    <property type="match status" value="1"/>
</dbReference>
<feature type="transmembrane region" description="Helical" evidence="7">
    <location>
        <begin position="31"/>
        <end position="53"/>
    </location>
</feature>
<feature type="domain" description="Bacterial sugar transferase" evidence="8">
    <location>
        <begin position="300"/>
        <end position="487"/>
    </location>
</feature>
<evidence type="ECO:0000256" key="2">
    <source>
        <dbReference type="ARBA" id="ARBA00006464"/>
    </source>
</evidence>
<dbReference type="GO" id="GO:0016780">
    <property type="term" value="F:phosphotransferase activity, for other substituted phosphate groups"/>
    <property type="evidence" value="ECO:0007669"/>
    <property type="project" value="TreeGrafter"/>
</dbReference>
<sequence length="493" mass="53389">MQSRGDLVTAVIGHAARTRVLTAPTSRVLRFLPAGLLALDAVIAAVTTGAAAFLDHGMPAFDPNAGAESASHLWGPTLLVGWVLVIALGGGYRKQVLGGGADEYKRVLNATLAYSGIVAFVLFMTQADVSRSFFALFFAFGLPALLLARWGARNVLHRARQAGRLGVPVLIAGDSRHVDQIHDILDQARWLGYRVVGAVTPADEIGGAVGNVPVVGTIDDVTDAALRTDAEVILFAGGSSTSAQDLQEKVWDAEERGIGVVVAQSATGITTGRATYRPVGGLPLMHLGAPAWAQATRIGKRTFDVVGASALLLFFSPLFLFVALRIKIHDGGPVYFSQNRVGRQGVPFRCAKFRTMVPNAEELLAALHLATGYDGGLFKMDDDPRITKPGRWLRRYSLDELPQLWNVVRGDMSLVGPRPPLPNEVARYDAAARRRLHVRPGMTGLWQVSGRSDLSWDHSIRLDLYYVDNWSMLQDLHILWRTLGVVFSARGAY</sequence>
<feature type="transmembrane region" description="Helical" evidence="7">
    <location>
        <begin position="305"/>
        <end position="324"/>
    </location>
</feature>
<gene>
    <name evidence="9" type="ORF">F0U44_03840</name>
</gene>
<keyword evidence="5 7" id="KW-1133">Transmembrane helix</keyword>